<keyword evidence="3" id="KW-0804">Transcription</keyword>
<sequence length="176" mass="20655">MHHEPHAWYALYTKSRCEKKVATLLARKQIESYCPMNEVESQWSDRKKIVQEPLFKSYVFVRIPERLINTVRQTEGVVNFVYWLGKPAVITDHEVDMMKRFLDEFKTVQLEQFPIRRNEVTDVPALRQRRLVEVSKRKVKATLHSLGFHMIATLPSAELAFSDSQMDVVDNLFSNS</sequence>
<dbReference type="Proteomes" id="UP001162741">
    <property type="component" value="Chromosome"/>
</dbReference>
<feature type="domain" description="NusG-like N-terminal" evidence="4">
    <location>
        <begin position="5"/>
        <end position="102"/>
    </location>
</feature>
<dbReference type="SUPFAM" id="SSF82679">
    <property type="entry name" value="N-utilization substance G protein NusG, N-terminal domain"/>
    <property type="match status" value="1"/>
</dbReference>
<dbReference type="CDD" id="cd09895">
    <property type="entry name" value="NGN_SP_UpxY"/>
    <property type="match status" value="1"/>
</dbReference>
<protein>
    <submittedName>
        <fullName evidence="5">UpxY family transcription antiterminator</fullName>
    </submittedName>
</protein>
<keyword evidence="6" id="KW-1185">Reference proteome</keyword>
<dbReference type="InterPro" id="IPR043425">
    <property type="entry name" value="NusG-like"/>
</dbReference>
<dbReference type="NCBIfam" id="NF033644">
    <property type="entry name" value="antiterm_UpxY"/>
    <property type="match status" value="1"/>
</dbReference>
<dbReference type="PANTHER" id="PTHR30265">
    <property type="entry name" value="RHO-INTERACTING TRANSCRIPTION TERMINATION FACTOR NUSG"/>
    <property type="match status" value="1"/>
</dbReference>
<evidence type="ECO:0000256" key="2">
    <source>
        <dbReference type="ARBA" id="ARBA00023015"/>
    </source>
</evidence>
<gene>
    <name evidence="5" type="ORF">MKQ68_19955</name>
</gene>
<accession>A0ABY6J163</accession>
<keyword evidence="1" id="KW-0889">Transcription antitermination</keyword>
<dbReference type="Pfam" id="PF02357">
    <property type="entry name" value="NusG"/>
    <property type="match status" value="1"/>
</dbReference>
<dbReference type="EMBL" id="CP107006">
    <property type="protein sequence ID" value="UYQ92362.1"/>
    <property type="molecule type" value="Genomic_DNA"/>
</dbReference>
<dbReference type="Gene3D" id="3.30.70.940">
    <property type="entry name" value="NusG, N-terminal domain"/>
    <property type="match status" value="1"/>
</dbReference>
<evidence type="ECO:0000256" key="3">
    <source>
        <dbReference type="ARBA" id="ARBA00023163"/>
    </source>
</evidence>
<dbReference type="InterPro" id="IPR006645">
    <property type="entry name" value="NGN-like_dom"/>
</dbReference>
<dbReference type="SMART" id="SM00738">
    <property type="entry name" value="NGN"/>
    <property type="match status" value="1"/>
</dbReference>
<evidence type="ECO:0000259" key="4">
    <source>
        <dbReference type="SMART" id="SM00738"/>
    </source>
</evidence>
<evidence type="ECO:0000256" key="1">
    <source>
        <dbReference type="ARBA" id="ARBA00022814"/>
    </source>
</evidence>
<name>A0ABY6J163_9BACT</name>
<reference evidence="5" key="1">
    <citation type="submission" date="2022-10" db="EMBL/GenBank/DDBJ databases">
        <title>Chitinophaga sp. nov., isolated from soil.</title>
        <authorList>
            <person name="Jeon C.O."/>
        </authorList>
    </citation>
    <scope>NUCLEOTIDE SEQUENCE</scope>
    <source>
        <strain evidence="5">R8</strain>
    </source>
</reference>
<dbReference type="RefSeq" id="WP_244842612.1">
    <property type="nucleotide sequence ID" value="NZ_CP107006.1"/>
</dbReference>
<evidence type="ECO:0000313" key="5">
    <source>
        <dbReference type="EMBL" id="UYQ92362.1"/>
    </source>
</evidence>
<dbReference type="PANTHER" id="PTHR30265:SF4">
    <property type="entry name" value="KOW MOTIF FAMILY PROTEIN, EXPRESSED"/>
    <property type="match status" value="1"/>
</dbReference>
<evidence type="ECO:0000313" key="6">
    <source>
        <dbReference type="Proteomes" id="UP001162741"/>
    </source>
</evidence>
<dbReference type="InterPro" id="IPR036735">
    <property type="entry name" value="NGN_dom_sf"/>
</dbReference>
<keyword evidence="2" id="KW-0805">Transcription regulation</keyword>
<organism evidence="5 6">
    <name type="scientific">Chitinophaga horti</name>
    <dbReference type="NCBI Taxonomy" id="2920382"/>
    <lineage>
        <taxon>Bacteria</taxon>
        <taxon>Pseudomonadati</taxon>
        <taxon>Bacteroidota</taxon>
        <taxon>Chitinophagia</taxon>
        <taxon>Chitinophagales</taxon>
        <taxon>Chitinophagaceae</taxon>
        <taxon>Chitinophaga</taxon>
    </lineage>
</organism>
<proteinExistence type="predicted"/>